<dbReference type="SUPFAM" id="SSF55073">
    <property type="entry name" value="Nucleotide cyclase"/>
    <property type="match status" value="1"/>
</dbReference>
<dbReference type="InterPro" id="IPR035965">
    <property type="entry name" value="PAS-like_dom_sf"/>
</dbReference>
<dbReference type="NCBIfam" id="TIGR00229">
    <property type="entry name" value="sensory_box"/>
    <property type="match status" value="1"/>
</dbReference>
<dbReference type="Proteomes" id="UP000295212">
    <property type="component" value="Unassembled WGS sequence"/>
</dbReference>
<comment type="cofactor">
    <cofactor evidence="1">
        <name>Mg(2+)</name>
        <dbReference type="ChEBI" id="CHEBI:18420"/>
    </cofactor>
</comment>
<dbReference type="NCBIfam" id="TIGR00254">
    <property type="entry name" value="GGDEF"/>
    <property type="match status" value="1"/>
</dbReference>
<dbReference type="CDD" id="cd01949">
    <property type="entry name" value="GGDEF"/>
    <property type="match status" value="1"/>
</dbReference>
<dbReference type="AlphaFoldDB" id="A0A4R6ZPM3"/>
<name>A0A4R6ZPM3_9GAMM</name>
<dbReference type="RefSeq" id="WP_166644619.1">
    <property type="nucleotide sequence ID" value="NZ_SNZJ01000007.1"/>
</dbReference>
<dbReference type="Gene3D" id="3.30.450.20">
    <property type="entry name" value="PAS domain"/>
    <property type="match status" value="1"/>
</dbReference>
<dbReference type="PROSITE" id="PS50112">
    <property type="entry name" value="PAS"/>
    <property type="match status" value="1"/>
</dbReference>
<dbReference type="SMART" id="SM00091">
    <property type="entry name" value="PAS"/>
    <property type="match status" value="1"/>
</dbReference>
<evidence type="ECO:0000259" key="2">
    <source>
        <dbReference type="PROSITE" id="PS50112"/>
    </source>
</evidence>
<dbReference type="PANTHER" id="PTHR46663">
    <property type="entry name" value="DIGUANYLATE CYCLASE DGCT-RELATED"/>
    <property type="match status" value="1"/>
</dbReference>
<sequence>MTPTQAPATPERKFERSLVEAILEASPDGILVVDDQGVIICHNHRLLEVLGIPPGAISGGEDGDLAGVDDEHLLAQALRLFREPEAFLERVERLYADPGLEDHCELACRDGRTLERHSRALWDEGQRYVGRVWFFRDITARKRVEHALEQLARHDPLTGAANRRHFFERAAEELARARRHGDALSLVMLDLDHFKRINDHWGHAAGDRVLQAFAACVRSLLRREDLFGRIGGEEFVVMLPATGQEGALQLAERLRRHTEGLELAENGERVSVTTSAGVATLAAGDASLDALLQWADEALYAAKRAGRNRSFCQA</sequence>
<dbReference type="Pfam" id="PF00990">
    <property type="entry name" value="GGDEF"/>
    <property type="match status" value="1"/>
</dbReference>
<reference evidence="4 5" key="1">
    <citation type="submission" date="2019-03" db="EMBL/GenBank/DDBJ databases">
        <title>Genomic Encyclopedia of Type Strains, Phase III (KMG-III): the genomes of soil and plant-associated and newly described type strains.</title>
        <authorList>
            <person name="Whitman W."/>
        </authorList>
    </citation>
    <scope>NUCLEOTIDE SEQUENCE [LARGE SCALE GENOMIC DNA]</scope>
    <source>
        <strain evidence="4 5">CECT 5797</strain>
    </source>
</reference>
<dbReference type="FunFam" id="3.30.70.270:FF:000001">
    <property type="entry name" value="Diguanylate cyclase domain protein"/>
    <property type="match status" value="1"/>
</dbReference>
<evidence type="ECO:0000313" key="5">
    <source>
        <dbReference type="Proteomes" id="UP000295212"/>
    </source>
</evidence>
<organism evidence="4 5">
    <name type="scientific">Halomonas ventosae</name>
    <dbReference type="NCBI Taxonomy" id="229007"/>
    <lineage>
        <taxon>Bacteria</taxon>
        <taxon>Pseudomonadati</taxon>
        <taxon>Pseudomonadota</taxon>
        <taxon>Gammaproteobacteria</taxon>
        <taxon>Oceanospirillales</taxon>
        <taxon>Halomonadaceae</taxon>
        <taxon>Halomonas</taxon>
    </lineage>
</organism>
<dbReference type="CDD" id="cd00130">
    <property type="entry name" value="PAS"/>
    <property type="match status" value="1"/>
</dbReference>
<gene>
    <name evidence="4" type="ORF">DFP85_107115</name>
</gene>
<dbReference type="InterPro" id="IPR000160">
    <property type="entry name" value="GGDEF_dom"/>
</dbReference>
<dbReference type="InterPro" id="IPR043128">
    <property type="entry name" value="Rev_trsase/Diguanyl_cyclase"/>
</dbReference>
<dbReference type="EMBL" id="SNZJ01000007">
    <property type="protein sequence ID" value="TDR54342.1"/>
    <property type="molecule type" value="Genomic_DNA"/>
</dbReference>
<dbReference type="SMART" id="SM00267">
    <property type="entry name" value="GGDEF"/>
    <property type="match status" value="1"/>
</dbReference>
<feature type="domain" description="PAS" evidence="2">
    <location>
        <begin position="15"/>
        <end position="85"/>
    </location>
</feature>
<protein>
    <submittedName>
        <fullName evidence="4">PAS domain S-box-containing protein/diguanylate cyclase (GGDEF)-like protein</fullName>
    </submittedName>
</protein>
<accession>A0A4R6ZPM3</accession>
<proteinExistence type="predicted"/>
<dbReference type="PANTHER" id="PTHR46663:SF4">
    <property type="entry name" value="DIGUANYLATE CYCLASE DGCT-RELATED"/>
    <property type="match status" value="1"/>
</dbReference>
<dbReference type="Pfam" id="PF08448">
    <property type="entry name" value="PAS_4"/>
    <property type="match status" value="1"/>
</dbReference>
<feature type="domain" description="GGDEF" evidence="3">
    <location>
        <begin position="182"/>
        <end position="314"/>
    </location>
</feature>
<evidence type="ECO:0000259" key="3">
    <source>
        <dbReference type="PROSITE" id="PS50887"/>
    </source>
</evidence>
<dbReference type="InterPro" id="IPR000014">
    <property type="entry name" value="PAS"/>
</dbReference>
<dbReference type="PROSITE" id="PS50887">
    <property type="entry name" value="GGDEF"/>
    <property type="match status" value="1"/>
</dbReference>
<comment type="caution">
    <text evidence="4">The sequence shown here is derived from an EMBL/GenBank/DDBJ whole genome shotgun (WGS) entry which is preliminary data.</text>
</comment>
<dbReference type="Gene3D" id="3.30.70.270">
    <property type="match status" value="1"/>
</dbReference>
<dbReference type="InterPro" id="IPR013656">
    <property type="entry name" value="PAS_4"/>
</dbReference>
<evidence type="ECO:0000256" key="1">
    <source>
        <dbReference type="ARBA" id="ARBA00001946"/>
    </source>
</evidence>
<dbReference type="SUPFAM" id="SSF55785">
    <property type="entry name" value="PYP-like sensor domain (PAS domain)"/>
    <property type="match status" value="1"/>
</dbReference>
<dbReference type="InterPro" id="IPR052163">
    <property type="entry name" value="DGC-Regulatory_Protein"/>
</dbReference>
<evidence type="ECO:0000313" key="4">
    <source>
        <dbReference type="EMBL" id="TDR54342.1"/>
    </source>
</evidence>
<dbReference type="InterPro" id="IPR029787">
    <property type="entry name" value="Nucleotide_cyclase"/>
</dbReference>
<dbReference type="GO" id="GO:0003824">
    <property type="term" value="F:catalytic activity"/>
    <property type="evidence" value="ECO:0007669"/>
    <property type="project" value="UniProtKB-ARBA"/>
</dbReference>